<gene>
    <name evidence="4" type="ORF">CfE428DRAFT_5778</name>
</gene>
<dbReference type="InParanoid" id="B4DA38"/>
<evidence type="ECO:0000313" key="5">
    <source>
        <dbReference type="Proteomes" id="UP000005824"/>
    </source>
</evidence>
<reference evidence="4 5" key="1">
    <citation type="journal article" date="2011" name="J. Bacteriol.">
        <title>Genome sequence of Chthoniobacter flavus Ellin428, an aerobic heterotrophic soil bacterium.</title>
        <authorList>
            <person name="Kant R."/>
            <person name="van Passel M.W."/>
            <person name="Palva A."/>
            <person name="Lucas S."/>
            <person name="Lapidus A."/>
            <person name="Glavina Del Rio T."/>
            <person name="Dalin E."/>
            <person name="Tice H."/>
            <person name="Bruce D."/>
            <person name="Goodwin L."/>
            <person name="Pitluck S."/>
            <person name="Larimer F.W."/>
            <person name="Land M.L."/>
            <person name="Hauser L."/>
            <person name="Sangwan P."/>
            <person name="de Vos W.M."/>
            <person name="Janssen P.H."/>
            <person name="Smidt H."/>
        </authorList>
    </citation>
    <scope>NUCLEOTIDE SEQUENCE [LARGE SCALE GENOMIC DNA]</scope>
    <source>
        <strain evidence="4 5">Ellin428</strain>
    </source>
</reference>
<feature type="domain" description="Lnb N-terminal periplasmic" evidence="3">
    <location>
        <begin position="109"/>
        <end position="265"/>
    </location>
</feature>
<evidence type="ECO:0000256" key="1">
    <source>
        <dbReference type="SAM" id="MobiDB-lite"/>
    </source>
</evidence>
<dbReference type="InterPro" id="IPR025178">
    <property type="entry name" value="Lnb_N"/>
</dbReference>
<feature type="compositionally biased region" description="Pro residues" evidence="1">
    <location>
        <begin position="316"/>
        <end position="327"/>
    </location>
</feature>
<keyword evidence="2" id="KW-0812">Transmembrane</keyword>
<feature type="transmembrane region" description="Helical" evidence="2">
    <location>
        <begin position="24"/>
        <end position="44"/>
    </location>
</feature>
<dbReference type="EMBL" id="ABVL01000029">
    <property type="protein sequence ID" value="EDY16665.1"/>
    <property type="molecule type" value="Genomic_DNA"/>
</dbReference>
<sequence>MWLLMAGATVWAFGALWFDFPLKAWAHGAAILYALGVVVLLIGAKGPWRKIAVLIVGFVAVLLCWRSLKPTNERPWQPDVAETAWAEVNGDHVTLHNVRNCEYRTETDYTPRWETREVDLSHLRGIDIAMDYWGSAWMAHPIVSFQFDNVPPVCFSIETRKEIGEDYSAIGGLYRQFELVYVCADERDVLRVRTNFRHGEDVYLYRTTTTPETARQAFMDYLTAMNDLRLHPRWYNAATTNCTTSIRNQRATSERAPWDWRMLFNGYGDEMMYERGLLAGGLPFAELKQNARINDAAIAADNSPDFSKRIREGRPGFPPVAPPPTPAPEQATAPDQAAAPEQPPAK</sequence>
<feature type="compositionally biased region" description="Low complexity" evidence="1">
    <location>
        <begin position="328"/>
        <end position="340"/>
    </location>
</feature>
<feature type="region of interest" description="Disordered" evidence="1">
    <location>
        <begin position="301"/>
        <end position="346"/>
    </location>
</feature>
<evidence type="ECO:0000256" key="2">
    <source>
        <dbReference type="SAM" id="Phobius"/>
    </source>
</evidence>
<protein>
    <recommendedName>
        <fullName evidence="3">Lnb N-terminal periplasmic domain-containing protein</fullName>
    </recommendedName>
</protein>
<dbReference type="AlphaFoldDB" id="B4DA38"/>
<feature type="transmembrane region" description="Helical" evidence="2">
    <location>
        <begin position="51"/>
        <end position="68"/>
    </location>
</feature>
<evidence type="ECO:0000313" key="4">
    <source>
        <dbReference type="EMBL" id="EDY16665.1"/>
    </source>
</evidence>
<dbReference type="Proteomes" id="UP000005824">
    <property type="component" value="Unassembled WGS sequence"/>
</dbReference>
<dbReference type="STRING" id="497964.CfE428DRAFT_5778"/>
<proteinExistence type="predicted"/>
<evidence type="ECO:0000259" key="3">
    <source>
        <dbReference type="Pfam" id="PF13387"/>
    </source>
</evidence>
<comment type="caution">
    <text evidence="4">The sequence shown here is derived from an EMBL/GenBank/DDBJ whole genome shotgun (WGS) entry which is preliminary data.</text>
</comment>
<keyword evidence="2" id="KW-0472">Membrane</keyword>
<accession>B4DA38</accession>
<keyword evidence="5" id="KW-1185">Reference proteome</keyword>
<dbReference type="Pfam" id="PF13387">
    <property type="entry name" value="Lnb_N"/>
    <property type="match status" value="1"/>
</dbReference>
<keyword evidence="2" id="KW-1133">Transmembrane helix</keyword>
<dbReference type="eggNOG" id="ENOG502Z7V0">
    <property type="taxonomic scope" value="Bacteria"/>
</dbReference>
<organism evidence="4 5">
    <name type="scientific">Chthoniobacter flavus Ellin428</name>
    <dbReference type="NCBI Taxonomy" id="497964"/>
    <lineage>
        <taxon>Bacteria</taxon>
        <taxon>Pseudomonadati</taxon>
        <taxon>Verrucomicrobiota</taxon>
        <taxon>Spartobacteria</taxon>
        <taxon>Chthoniobacterales</taxon>
        <taxon>Chthoniobacteraceae</taxon>
        <taxon>Chthoniobacter</taxon>
    </lineage>
</organism>
<name>B4DA38_9BACT</name>